<evidence type="ECO:0000256" key="6">
    <source>
        <dbReference type="ARBA" id="ARBA00023065"/>
    </source>
</evidence>
<feature type="transmembrane region" description="Helical" evidence="9">
    <location>
        <begin position="58"/>
        <end position="81"/>
    </location>
</feature>
<evidence type="ECO:0000256" key="7">
    <source>
        <dbReference type="ARBA" id="ARBA00023136"/>
    </source>
</evidence>
<name>A0A077M6N9_9MICO</name>
<keyword evidence="2" id="KW-0813">Transport</keyword>
<evidence type="ECO:0000256" key="1">
    <source>
        <dbReference type="ARBA" id="ARBA00004141"/>
    </source>
</evidence>
<dbReference type="PANTHER" id="PTHR30266">
    <property type="entry name" value="MECHANOSENSITIVE CHANNEL MSCL"/>
    <property type="match status" value="1"/>
</dbReference>
<dbReference type="OrthoDB" id="9810350at2"/>
<keyword evidence="5 9" id="KW-1133">Transmembrane helix</keyword>
<accession>A0A077M6N9</accession>
<keyword evidence="3" id="KW-1003">Cell membrane</keyword>
<dbReference type="Gene3D" id="1.10.1200.120">
    <property type="entry name" value="Large-conductance mechanosensitive channel, MscL, domain 1"/>
    <property type="match status" value="1"/>
</dbReference>
<comment type="subcellular location">
    <subcellularLocation>
        <location evidence="1">Membrane</location>
        <topology evidence="1">Multi-pass membrane protein</topology>
    </subcellularLocation>
</comment>
<evidence type="ECO:0000256" key="9">
    <source>
        <dbReference type="SAM" id="Phobius"/>
    </source>
</evidence>
<dbReference type="SUPFAM" id="SSF81330">
    <property type="entry name" value="Gated mechanosensitive channel"/>
    <property type="match status" value="1"/>
</dbReference>
<dbReference type="InterPro" id="IPR036019">
    <property type="entry name" value="MscL_channel"/>
</dbReference>
<evidence type="ECO:0000256" key="3">
    <source>
        <dbReference type="ARBA" id="ARBA00022475"/>
    </source>
</evidence>
<dbReference type="PANTHER" id="PTHR30266:SF2">
    <property type="entry name" value="LARGE-CONDUCTANCE MECHANOSENSITIVE CHANNEL"/>
    <property type="match status" value="1"/>
</dbReference>
<dbReference type="GO" id="GO:0008381">
    <property type="term" value="F:mechanosensitive monoatomic ion channel activity"/>
    <property type="evidence" value="ECO:0007669"/>
    <property type="project" value="InterPro"/>
</dbReference>
<evidence type="ECO:0000313" key="11">
    <source>
        <dbReference type="Proteomes" id="UP000035721"/>
    </source>
</evidence>
<evidence type="ECO:0000256" key="4">
    <source>
        <dbReference type="ARBA" id="ARBA00022692"/>
    </source>
</evidence>
<evidence type="ECO:0000256" key="8">
    <source>
        <dbReference type="ARBA" id="ARBA00023303"/>
    </source>
</evidence>
<keyword evidence="8" id="KW-0407">Ion channel</keyword>
<evidence type="ECO:0000256" key="5">
    <source>
        <dbReference type="ARBA" id="ARBA00022989"/>
    </source>
</evidence>
<dbReference type="EMBL" id="CAJB01000392">
    <property type="protein sequence ID" value="CCH79839.1"/>
    <property type="molecule type" value="Genomic_DNA"/>
</dbReference>
<keyword evidence="7 9" id="KW-0472">Membrane</keyword>
<dbReference type="GO" id="GO:0016020">
    <property type="term" value="C:membrane"/>
    <property type="evidence" value="ECO:0007669"/>
    <property type="project" value="UniProtKB-SubCell"/>
</dbReference>
<feature type="transmembrane region" description="Helical" evidence="9">
    <location>
        <begin position="12"/>
        <end position="38"/>
    </location>
</feature>
<dbReference type="NCBIfam" id="TIGR00220">
    <property type="entry name" value="mscL"/>
    <property type="match status" value="1"/>
</dbReference>
<evidence type="ECO:0000256" key="2">
    <source>
        <dbReference type="ARBA" id="ARBA00022448"/>
    </source>
</evidence>
<sequence length="120" mass="13282">MKGFKDFIMRGNLIELAVAFIMAAAFGAVVTAFTKMILDILGKLGGTPDFSSYKPGGISVGNFITALISFLILAFVVYFFIVKPYEMARDRLTKKPEEEPEVDVQVELLKEIRDALKARG</sequence>
<protein>
    <submittedName>
        <fullName evidence="10">Large conductance mechanosensitive channel</fullName>
    </submittedName>
</protein>
<dbReference type="Pfam" id="PF01741">
    <property type="entry name" value="MscL"/>
    <property type="match status" value="1"/>
</dbReference>
<dbReference type="STRING" id="1194083.BN12_60045"/>
<dbReference type="InterPro" id="IPR001185">
    <property type="entry name" value="MS_channel"/>
</dbReference>
<organism evidence="10 11">
    <name type="scientific">Nostocoides japonicum T1-X7</name>
    <dbReference type="NCBI Taxonomy" id="1194083"/>
    <lineage>
        <taxon>Bacteria</taxon>
        <taxon>Bacillati</taxon>
        <taxon>Actinomycetota</taxon>
        <taxon>Actinomycetes</taxon>
        <taxon>Micrococcales</taxon>
        <taxon>Intrasporangiaceae</taxon>
        <taxon>Nostocoides</taxon>
    </lineage>
</organism>
<keyword evidence="6" id="KW-0406">Ion transport</keyword>
<dbReference type="Proteomes" id="UP000035721">
    <property type="component" value="Unassembled WGS sequence"/>
</dbReference>
<dbReference type="InterPro" id="IPR037673">
    <property type="entry name" value="MSC/AndL"/>
</dbReference>
<comment type="caution">
    <text evidence="10">The sequence shown here is derived from an EMBL/GenBank/DDBJ whole genome shotgun (WGS) entry which is preliminary data.</text>
</comment>
<keyword evidence="4 9" id="KW-0812">Transmembrane</keyword>
<dbReference type="PRINTS" id="PR01264">
    <property type="entry name" value="MECHCHANNEL"/>
</dbReference>
<proteinExistence type="predicted"/>
<evidence type="ECO:0000313" key="10">
    <source>
        <dbReference type="EMBL" id="CCH79839.1"/>
    </source>
</evidence>
<dbReference type="AlphaFoldDB" id="A0A077M6N9"/>
<gene>
    <name evidence="10" type="ORF">BN12_60045</name>
</gene>
<keyword evidence="11" id="KW-1185">Reference proteome</keyword>
<reference evidence="10 11" key="1">
    <citation type="journal article" date="2013" name="ISME J.">
        <title>A metabolic model for members of the genus Tetrasphaera involved in enhanced biological phosphorus removal.</title>
        <authorList>
            <person name="Kristiansen R."/>
            <person name="Nguyen H.T.T."/>
            <person name="Saunders A.M."/>
            <person name="Nielsen J.L."/>
            <person name="Wimmer R."/>
            <person name="Le V.Q."/>
            <person name="McIlroy S.J."/>
            <person name="Petrovski S."/>
            <person name="Seviour R.J."/>
            <person name="Calteau A."/>
            <person name="Nielsen K.L."/>
            <person name="Nielsen P.H."/>
        </authorList>
    </citation>
    <scope>NUCLEOTIDE SEQUENCE [LARGE SCALE GENOMIC DNA]</scope>
    <source>
        <strain evidence="10 11">T1-X7</strain>
    </source>
</reference>
<dbReference type="RefSeq" id="WP_048549779.1">
    <property type="nucleotide sequence ID" value="NZ_HF570958.1"/>
</dbReference>